<keyword evidence="3" id="KW-1185">Reference proteome</keyword>
<keyword evidence="1" id="KW-0732">Signal</keyword>
<evidence type="ECO:0000313" key="2">
    <source>
        <dbReference type="EMBL" id="TDE42825.1"/>
    </source>
</evidence>
<proteinExistence type="predicted"/>
<dbReference type="RefSeq" id="WP_132633959.1">
    <property type="nucleotide sequence ID" value="NZ_SMLD01000081.1"/>
</dbReference>
<reference evidence="2 3" key="1">
    <citation type="submission" date="2019-03" db="EMBL/GenBank/DDBJ databases">
        <title>Draft genome sequences of novel Actinobacteria.</title>
        <authorList>
            <person name="Sahin N."/>
            <person name="Ay H."/>
            <person name="Saygin H."/>
        </authorList>
    </citation>
    <scope>NUCLEOTIDE SEQUENCE [LARGE SCALE GENOMIC DNA]</scope>
    <source>
        <strain evidence="2 3">6K102</strain>
    </source>
</reference>
<accession>A0A4R5F5K1</accession>
<name>A0A4R5F5K1_9ACTN</name>
<protein>
    <submittedName>
        <fullName evidence="2">Uncharacterized protein</fullName>
    </submittedName>
</protein>
<feature type="chain" id="PRO_5020618109" evidence="1">
    <location>
        <begin position="27"/>
        <end position="93"/>
    </location>
</feature>
<sequence>MRSTLIATGGALAAAAVVFGAGAAAADSTHHPRHCDLAVNEDSTYHHVTEHGRFAGTRDIDACVPGHHHDDHHDWRGNPNRDERSWVFNWLRR</sequence>
<evidence type="ECO:0000256" key="1">
    <source>
        <dbReference type="SAM" id="SignalP"/>
    </source>
</evidence>
<dbReference type="EMBL" id="SMLD01000081">
    <property type="protein sequence ID" value="TDE42825.1"/>
    <property type="molecule type" value="Genomic_DNA"/>
</dbReference>
<comment type="caution">
    <text evidence="2">The sequence shown here is derived from an EMBL/GenBank/DDBJ whole genome shotgun (WGS) entry which is preliminary data.</text>
</comment>
<dbReference type="Proteomes" id="UP000295136">
    <property type="component" value="Unassembled WGS sequence"/>
</dbReference>
<organism evidence="2 3">
    <name type="scientific">Nonomuraea mesophila</name>
    <dbReference type="NCBI Taxonomy" id="2530382"/>
    <lineage>
        <taxon>Bacteria</taxon>
        <taxon>Bacillati</taxon>
        <taxon>Actinomycetota</taxon>
        <taxon>Actinomycetes</taxon>
        <taxon>Streptosporangiales</taxon>
        <taxon>Streptosporangiaceae</taxon>
        <taxon>Nonomuraea</taxon>
    </lineage>
</organism>
<dbReference type="AlphaFoldDB" id="A0A4R5F5K1"/>
<feature type="signal peptide" evidence="1">
    <location>
        <begin position="1"/>
        <end position="26"/>
    </location>
</feature>
<evidence type="ECO:0000313" key="3">
    <source>
        <dbReference type="Proteomes" id="UP000295136"/>
    </source>
</evidence>
<gene>
    <name evidence="2" type="ORF">E1295_27010</name>
</gene>